<reference evidence="1" key="1">
    <citation type="submission" date="2018-02" db="EMBL/GenBank/DDBJ databases">
        <title>Rhizophora mucronata_Transcriptome.</title>
        <authorList>
            <person name="Meera S.P."/>
            <person name="Sreeshan A."/>
            <person name="Augustine A."/>
        </authorList>
    </citation>
    <scope>NUCLEOTIDE SEQUENCE</scope>
    <source>
        <tissue evidence="1">Leaf</tissue>
    </source>
</reference>
<evidence type="ECO:0000313" key="1">
    <source>
        <dbReference type="EMBL" id="MBX38694.1"/>
    </source>
</evidence>
<sequence length="58" mass="6621">MTESLHLLVSNRLCNCVPEEKFSLLPVTNDLMLDSNFVSSSSWKIFIVLCPIVCRLYT</sequence>
<proteinExistence type="predicted"/>
<protein>
    <submittedName>
        <fullName evidence="1">Uncharacterized protein</fullName>
    </submittedName>
</protein>
<dbReference type="AlphaFoldDB" id="A0A2P2N885"/>
<organism evidence="1">
    <name type="scientific">Rhizophora mucronata</name>
    <name type="common">Asiatic mangrove</name>
    <dbReference type="NCBI Taxonomy" id="61149"/>
    <lineage>
        <taxon>Eukaryota</taxon>
        <taxon>Viridiplantae</taxon>
        <taxon>Streptophyta</taxon>
        <taxon>Embryophyta</taxon>
        <taxon>Tracheophyta</taxon>
        <taxon>Spermatophyta</taxon>
        <taxon>Magnoliopsida</taxon>
        <taxon>eudicotyledons</taxon>
        <taxon>Gunneridae</taxon>
        <taxon>Pentapetalae</taxon>
        <taxon>rosids</taxon>
        <taxon>fabids</taxon>
        <taxon>Malpighiales</taxon>
        <taxon>Rhizophoraceae</taxon>
        <taxon>Rhizophora</taxon>
    </lineage>
</organism>
<dbReference type="EMBL" id="GGEC01058210">
    <property type="protein sequence ID" value="MBX38694.1"/>
    <property type="molecule type" value="Transcribed_RNA"/>
</dbReference>
<name>A0A2P2N885_RHIMU</name>
<accession>A0A2P2N885</accession>